<dbReference type="InterPro" id="IPR037401">
    <property type="entry name" value="SnoaL-like"/>
</dbReference>
<feature type="domain" description="SnoaL-like" evidence="1">
    <location>
        <begin position="8"/>
        <end position="90"/>
    </location>
</feature>
<dbReference type="Proteomes" id="UP000193622">
    <property type="component" value="Unassembled WGS sequence"/>
</dbReference>
<dbReference type="Gene3D" id="3.10.450.50">
    <property type="match status" value="1"/>
</dbReference>
<proteinExistence type="predicted"/>
<dbReference type="SUPFAM" id="SSF54427">
    <property type="entry name" value="NTF2-like"/>
    <property type="match status" value="1"/>
</dbReference>
<reference evidence="2 3" key="1">
    <citation type="submission" date="2016-01" db="EMBL/GenBank/DDBJ databases">
        <title>The new phylogeny of the genus Mycobacterium.</title>
        <authorList>
            <person name="Tarcisio F."/>
            <person name="Conor M."/>
            <person name="Antonella G."/>
            <person name="Elisabetta G."/>
            <person name="Giulia F.S."/>
            <person name="Sara T."/>
            <person name="Anna F."/>
            <person name="Clotilde B."/>
            <person name="Roberto B."/>
            <person name="Veronica D.S."/>
            <person name="Fabio R."/>
            <person name="Monica P."/>
            <person name="Olivier J."/>
            <person name="Enrico T."/>
            <person name="Nicola S."/>
        </authorList>
    </citation>
    <scope>NUCLEOTIDE SEQUENCE [LARGE SCALE GENOMIC DNA]</scope>
    <source>
        <strain evidence="2 3">DSM 45541</strain>
    </source>
</reference>
<dbReference type="CDD" id="cd00531">
    <property type="entry name" value="NTF2_like"/>
    <property type="match status" value="1"/>
</dbReference>
<dbReference type="InterPro" id="IPR032710">
    <property type="entry name" value="NTF2-like_dom_sf"/>
</dbReference>
<evidence type="ECO:0000259" key="1">
    <source>
        <dbReference type="Pfam" id="PF12680"/>
    </source>
</evidence>
<comment type="caution">
    <text evidence="2">The sequence shown here is derived from an EMBL/GenBank/DDBJ whole genome shotgun (WGS) entry which is preliminary data.</text>
</comment>
<organism evidence="2 3">
    <name type="scientific">Mycolicibacterium iranicum</name>
    <name type="common">Mycobacterium iranicum</name>
    <dbReference type="NCBI Taxonomy" id="912594"/>
    <lineage>
        <taxon>Bacteria</taxon>
        <taxon>Bacillati</taxon>
        <taxon>Actinomycetota</taxon>
        <taxon>Actinomycetes</taxon>
        <taxon>Mycobacteriales</taxon>
        <taxon>Mycobacteriaceae</taxon>
        <taxon>Mycolicibacterium</taxon>
    </lineage>
</organism>
<dbReference type="EMBL" id="LQPC01000076">
    <property type="protein sequence ID" value="ORV81221.1"/>
    <property type="molecule type" value="Genomic_DNA"/>
</dbReference>
<evidence type="ECO:0000313" key="2">
    <source>
        <dbReference type="EMBL" id="ORV81221.1"/>
    </source>
</evidence>
<gene>
    <name evidence="2" type="ORF">AWC12_29615</name>
</gene>
<evidence type="ECO:0000313" key="3">
    <source>
        <dbReference type="Proteomes" id="UP000193622"/>
    </source>
</evidence>
<accession>A0A1X1W3V5</accession>
<sequence>MDAEQFAHEWVRAWNDHDVEAVLAHFDDAVLFTSPVALKLLPSTGGVVQGKDALREYWTRALAGVPDLTFAVEGVFGGIDTVVIAYRNQNGGVVSEVLRFNDEGLVIEGHATHLIRETPPT</sequence>
<dbReference type="Pfam" id="PF12680">
    <property type="entry name" value="SnoaL_2"/>
    <property type="match status" value="1"/>
</dbReference>
<dbReference type="AlphaFoldDB" id="A0A1X1W3V5"/>
<name>A0A1X1W3V5_MYCIR</name>
<protein>
    <submittedName>
        <fullName evidence="2">DUF4440 domain-containing protein</fullName>
    </submittedName>
</protein>